<proteinExistence type="predicted"/>
<feature type="non-terminal residue" evidence="1">
    <location>
        <position position="46"/>
    </location>
</feature>
<comment type="caution">
    <text evidence="1">The sequence shown here is derived from an EMBL/GenBank/DDBJ whole genome shotgun (WGS) entry which is preliminary data.</text>
</comment>
<dbReference type="Proteomes" id="UP000265520">
    <property type="component" value="Unassembled WGS sequence"/>
</dbReference>
<accession>A0A392SXM4</accession>
<evidence type="ECO:0000313" key="2">
    <source>
        <dbReference type="Proteomes" id="UP000265520"/>
    </source>
</evidence>
<name>A0A392SXM4_9FABA</name>
<organism evidence="1 2">
    <name type="scientific">Trifolium medium</name>
    <dbReference type="NCBI Taxonomy" id="97028"/>
    <lineage>
        <taxon>Eukaryota</taxon>
        <taxon>Viridiplantae</taxon>
        <taxon>Streptophyta</taxon>
        <taxon>Embryophyta</taxon>
        <taxon>Tracheophyta</taxon>
        <taxon>Spermatophyta</taxon>
        <taxon>Magnoliopsida</taxon>
        <taxon>eudicotyledons</taxon>
        <taxon>Gunneridae</taxon>
        <taxon>Pentapetalae</taxon>
        <taxon>rosids</taxon>
        <taxon>fabids</taxon>
        <taxon>Fabales</taxon>
        <taxon>Fabaceae</taxon>
        <taxon>Papilionoideae</taxon>
        <taxon>50 kb inversion clade</taxon>
        <taxon>NPAAA clade</taxon>
        <taxon>Hologalegina</taxon>
        <taxon>IRL clade</taxon>
        <taxon>Trifolieae</taxon>
        <taxon>Trifolium</taxon>
    </lineage>
</organism>
<sequence>MASSSCTKEALSMAGKWPDITTNTYEANQVPEPLLKLEHKKIWETQ</sequence>
<protein>
    <submittedName>
        <fullName evidence="1">Uncharacterized protein</fullName>
    </submittedName>
</protein>
<dbReference type="EMBL" id="LXQA010450682">
    <property type="protein sequence ID" value="MCI52650.1"/>
    <property type="molecule type" value="Genomic_DNA"/>
</dbReference>
<dbReference type="AlphaFoldDB" id="A0A392SXM4"/>
<reference evidence="1 2" key="1">
    <citation type="journal article" date="2018" name="Front. Plant Sci.">
        <title>Red Clover (Trifolium pratense) and Zigzag Clover (T. medium) - A Picture of Genomic Similarities and Differences.</title>
        <authorList>
            <person name="Dluhosova J."/>
            <person name="Istvanek J."/>
            <person name="Nedelnik J."/>
            <person name="Repkova J."/>
        </authorList>
    </citation>
    <scope>NUCLEOTIDE SEQUENCE [LARGE SCALE GENOMIC DNA]</scope>
    <source>
        <strain evidence="2">cv. 10/8</strain>
        <tissue evidence="1">Leaf</tissue>
    </source>
</reference>
<evidence type="ECO:0000313" key="1">
    <source>
        <dbReference type="EMBL" id="MCI52650.1"/>
    </source>
</evidence>
<keyword evidence="2" id="KW-1185">Reference proteome</keyword>